<sequence>MDSAEDIFNSSLNLEETHYQEGYKEGYNHGVTTGKEEGKEVGLKTGFETGEELGFYKGCVDVWNSAIQIDPTRFSTRVQKGIKQMQELIQKYPVMDPEDESVQEIMEALRLKFRVIRAALGNFIVVDCSTAGPHSSLKPWLNNCLLSHFIISIYSLNFWADLKQVERGGGEEKMLSKMLACGKVYISESRNRAALESIERAAKLFPEAAIVNKFIDDTYNRVGYTVVSRLTPKPSQDSCSLKDAVFAIVKVALETIDFELHSGTHPRLGVVDHICFHPLAHASLDQTAVVAKSLAADIGSKLKVPTFLYGAAEERGRLLDSVRRELGYFKPNSGSILWSGGSKSESLPLKPDAGPTQVSPTKGVILIGTTHWVVNYNVPVFSTDIAAVRRIAKHVSERGGGLPSVQAMGLAHGDGITEVACNLLKPNEVGGDRIQVEVERLAKEEGLRVGKGYFTDLIPDEIIERYMKLSSH</sequence>
<dbReference type="InterPro" id="IPR037070">
    <property type="entry name" value="Formiminotransferase_C_sf"/>
</dbReference>
<dbReference type="SUPFAM" id="SSF55116">
    <property type="entry name" value="Formiminotransferase domain of formiminotransferase-cyclodeaminase"/>
    <property type="match status" value="2"/>
</dbReference>
<dbReference type="SMART" id="SM01222">
    <property type="entry name" value="FTCD_N"/>
    <property type="match status" value="1"/>
</dbReference>
<dbReference type="InterPro" id="IPR012886">
    <property type="entry name" value="Formiminotransferase_N"/>
</dbReference>
<accession>A0A2P5VQA2</accession>
<dbReference type="Proteomes" id="UP000239757">
    <property type="component" value="Unassembled WGS sequence"/>
</dbReference>
<dbReference type="InterPro" id="IPR051623">
    <property type="entry name" value="FTCD"/>
</dbReference>
<gene>
    <name evidence="5" type="ORF">GOBAR_AA39685</name>
</gene>
<dbReference type="GO" id="GO:0005542">
    <property type="term" value="F:folic acid binding"/>
    <property type="evidence" value="ECO:0007669"/>
    <property type="project" value="InterPro"/>
</dbReference>
<evidence type="ECO:0000313" key="6">
    <source>
        <dbReference type="Proteomes" id="UP000239757"/>
    </source>
</evidence>
<dbReference type="PANTHER" id="PTHR12234">
    <property type="entry name" value="FORMIMINOTRANSFERASE-CYCLODEAMINASE"/>
    <property type="match status" value="1"/>
</dbReference>
<dbReference type="GO" id="GO:0030409">
    <property type="term" value="F:glutamate formimidoyltransferase activity"/>
    <property type="evidence" value="ECO:0007669"/>
    <property type="project" value="UniProtKB-EC"/>
</dbReference>
<evidence type="ECO:0000259" key="3">
    <source>
        <dbReference type="SMART" id="SM01221"/>
    </source>
</evidence>
<dbReference type="EMBL" id="KZ671538">
    <property type="protein sequence ID" value="PPR81027.1"/>
    <property type="molecule type" value="Genomic_DNA"/>
</dbReference>
<dbReference type="Pfam" id="PF07837">
    <property type="entry name" value="FTCD_N"/>
    <property type="match status" value="1"/>
</dbReference>
<dbReference type="SMART" id="SM01221">
    <property type="entry name" value="FTCD"/>
    <property type="match status" value="1"/>
</dbReference>
<evidence type="ECO:0000259" key="4">
    <source>
        <dbReference type="SMART" id="SM01222"/>
    </source>
</evidence>
<dbReference type="InterPro" id="IPR022384">
    <property type="entry name" value="FormiminoTrfase_cat_dom_sf"/>
</dbReference>
<evidence type="ECO:0000256" key="1">
    <source>
        <dbReference type="ARBA" id="ARBA00012252"/>
    </source>
</evidence>
<feature type="domain" description="Formiminotransferase N-terminal subdomain" evidence="4">
    <location>
        <begin position="178"/>
        <end position="371"/>
    </location>
</feature>
<dbReference type="EC" id="2.1.2.5" evidence="1"/>
<dbReference type="Gene3D" id="3.30.70.670">
    <property type="entry name" value="Formiminotransferase, C-terminal subdomain"/>
    <property type="match status" value="1"/>
</dbReference>
<dbReference type="InterPro" id="IPR013802">
    <property type="entry name" value="Formiminotransferase_C"/>
</dbReference>
<dbReference type="Pfam" id="PF09811">
    <property type="entry name" value="Yae1_N"/>
    <property type="match status" value="1"/>
</dbReference>
<name>A0A2P5VQA2_GOSBA</name>
<evidence type="ECO:0000256" key="2">
    <source>
        <dbReference type="ARBA" id="ARBA00022679"/>
    </source>
</evidence>
<dbReference type="InterPro" id="IPR037064">
    <property type="entry name" value="Formiminotransferase_N_sf"/>
</dbReference>
<organism evidence="5 6">
    <name type="scientific">Gossypium barbadense</name>
    <name type="common">Sea Island cotton</name>
    <name type="synonym">Hibiscus barbadensis</name>
    <dbReference type="NCBI Taxonomy" id="3634"/>
    <lineage>
        <taxon>Eukaryota</taxon>
        <taxon>Viridiplantae</taxon>
        <taxon>Streptophyta</taxon>
        <taxon>Embryophyta</taxon>
        <taxon>Tracheophyta</taxon>
        <taxon>Spermatophyta</taxon>
        <taxon>Magnoliopsida</taxon>
        <taxon>eudicotyledons</taxon>
        <taxon>Gunneridae</taxon>
        <taxon>Pentapetalae</taxon>
        <taxon>rosids</taxon>
        <taxon>malvids</taxon>
        <taxon>Malvales</taxon>
        <taxon>Malvaceae</taxon>
        <taxon>Malvoideae</taxon>
        <taxon>Gossypium</taxon>
    </lineage>
</organism>
<dbReference type="InterPro" id="IPR019191">
    <property type="entry name" value="Essential_protein_Yae1_N"/>
</dbReference>
<dbReference type="PANTHER" id="PTHR12234:SF1">
    <property type="entry name" value="FORMIMINOTRANSFERASE N-TERMINAL SUBDOMAIN-CONTAINING PROTEIN"/>
    <property type="match status" value="1"/>
</dbReference>
<keyword evidence="2" id="KW-0808">Transferase</keyword>
<feature type="domain" description="Formiminotransferase C-terminal subdomain" evidence="3">
    <location>
        <begin position="374"/>
        <end position="466"/>
    </location>
</feature>
<proteinExistence type="predicted"/>
<protein>
    <recommendedName>
        <fullName evidence="1">glutamate formimidoyltransferase</fullName>
        <ecNumber evidence="1">2.1.2.5</ecNumber>
    </recommendedName>
</protein>
<dbReference type="AlphaFoldDB" id="A0A2P5VQA2"/>
<reference evidence="5 6" key="1">
    <citation type="submission" date="2015-01" db="EMBL/GenBank/DDBJ databases">
        <title>Genome of allotetraploid Gossypium barbadense reveals genomic plasticity and fiber elongation in cotton evolution.</title>
        <authorList>
            <person name="Chen X."/>
            <person name="Liu X."/>
            <person name="Zhao B."/>
            <person name="Zheng H."/>
            <person name="Hu Y."/>
            <person name="Lu G."/>
            <person name="Yang C."/>
            <person name="Chen J."/>
            <person name="Shan C."/>
            <person name="Zhang L."/>
            <person name="Zhou Y."/>
            <person name="Wang L."/>
            <person name="Guo W."/>
            <person name="Bai Y."/>
            <person name="Ruan J."/>
            <person name="Shangguan X."/>
            <person name="Mao Y."/>
            <person name="Jiang J."/>
            <person name="Zhu Y."/>
            <person name="Lei J."/>
            <person name="Kang H."/>
            <person name="Chen S."/>
            <person name="He X."/>
            <person name="Wang R."/>
            <person name="Wang Y."/>
            <person name="Chen J."/>
            <person name="Wang L."/>
            <person name="Yu S."/>
            <person name="Wang B."/>
            <person name="Wei J."/>
            <person name="Song S."/>
            <person name="Lu X."/>
            <person name="Gao Z."/>
            <person name="Gu W."/>
            <person name="Deng X."/>
            <person name="Ma D."/>
            <person name="Wang S."/>
            <person name="Liang W."/>
            <person name="Fang L."/>
            <person name="Cai C."/>
            <person name="Zhu X."/>
            <person name="Zhou B."/>
            <person name="Zhang Y."/>
            <person name="Chen Z."/>
            <person name="Xu S."/>
            <person name="Zhu R."/>
            <person name="Wang S."/>
            <person name="Zhang T."/>
            <person name="Zhao G."/>
        </authorList>
    </citation>
    <scope>NUCLEOTIDE SEQUENCE [LARGE SCALE GENOMIC DNA]</scope>
    <source>
        <strain evidence="6">cv. Xinhai21</strain>
        <tissue evidence="5">Leaf</tissue>
    </source>
</reference>
<evidence type="ECO:0000313" key="5">
    <source>
        <dbReference type="EMBL" id="PPR81027.1"/>
    </source>
</evidence>
<dbReference type="OrthoDB" id="48036at2759"/>
<dbReference type="Gene3D" id="3.30.990.10">
    <property type="entry name" value="Formiminotransferase, N-terminal subdomain"/>
    <property type="match status" value="1"/>
</dbReference>